<protein>
    <submittedName>
        <fullName evidence="1">Uncharacterized protein</fullName>
    </submittedName>
</protein>
<reference evidence="1 2" key="1">
    <citation type="submission" date="2019-05" db="EMBL/GenBank/DDBJ databases">
        <authorList>
            <person name="Pope W.H."/>
            <person name="Garlena R.A."/>
            <person name="Russell D.A."/>
            <person name="Jacobs-Sera D."/>
            <person name="Hatfull G.F."/>
        </authorList>
    </citation>
    <scope>NUCLEOTIDE SEQUENCE [LARGE SCALE GENOMIC DNA]</scope>
</reference>
<keyword evidence="2" id="KW-1185">Reference proteome</keyword>
<organism evidence="1 2">
    <name type="scientific">Gordonia phage Pupper</name>
    <dbReference type="NCBI Taxonomy" id="2571249"/>
    <lineage>
        <taxon>Viruses</taxon>
        <taxon>Duplodnaviria</taxon>
        <taxon>Heunggongvirae</taxon>
        <taxon>Uroviricota</taxon>
        <taxon>Caudoviricetes</taxon>
        <taxon>Puppervirus</taxon>
        <taxon>Puppervirus Pupper</taxon>
    </lineage>
</organism>
<dbReference type="KEGG" id="vg:64766040"/>
<proteinExistence type="predicted"/>
<dbReference type="Proteomes" id="UP000318375">
    <property type="component" value="Segment"/>
</dbReference>
<sequence>MAVRPMSDNDNVVRLVDDSQVSRTTFDITAGIKFRRRVRAMLDVSESDWTEYKGLLDSVFVVRARPNQVAYIQQWMEQHGAKFIRSALL</sequence>
<dbReference type="RefSeq" id="YP_010058811.1">
    <property type="nucleotide sequence ID" value="NC_054723.1"/>
</dbReference>
<evidence type="ECO:0000313" key="1">
    <source>
        <dbReference type="EMBL" id="QDF18509.1"/>
    </source>
</evidence>
<dbReference type="EMBL" id="MK977695">
    <property type="protein sequence ID" value="QDF18509.1"/>
    <property type="molecule type" value="Genomic_DNA"/>
</dbReference>
<name>A0A4Y6ERZ0_9CAUD</name>
<accession>A0A4Y6ERZ0</accession>
<evidence type="ECO:0000313" key="2">
    <source>
        <dbReference type="Proteomes" id="UP000318375"/>
    </source>
</evidence>
<gene>
    <name evidence="1" type="primary">22</name>
    <name evidence="1" type="ORF">SEA_PUPPER_22</name>
</gene>
<dbReference type="GeneID" id="64766040"/>